<evidence type="ECO:0000313" key="1">
    <source>
        <dbReference type="EMBL" id="SAK50330.1"/>
    </source>
</evidence>
<dbReference type="RefSeq" id="WP_061159395.1">
    <property type="nucleotide sequence ID" value="NZ_FCOI02000003.1"/>
</dbReference>
<sequence length="122" mass="13321">MESGSVGYTYLGIPERLAGVLWLTVHDMQSSLSGREGCTWAQLTSASLSRCVLHFACLHRERGLKDPKPELTCSEVFHLFSEQLMADTTAAEWSVPDHLVPVVAGALAACGELVVDRMNRTC</sequence>
<dbReference type="OrthoDB" id="9133369at2"/>
<keyword evidence="2" id="KW-1185">Reference proteome</keyword>
<name>A0A157ZXV9_9BURK</name>
<reference evidence="2" key="1">
    <citation type="submission" date="2016-01" db="EMBL/GenBank/DDBJ databases">
        <authorList>
            <person name="Peeters Charlotte."/>
        </authorList>
    </citation>
    <scope>NUCLEOTIDE SEQUENCE [LARGE SCALE GENOMIC DNA]</scope>
</reference>
<dbReference type="Proteomes" id="UP000054624">
    <property type="component" value="Unassembled WGS sequence"/>
</dbReference>
<protein>
    <submittedName>
        <fullName evidence="1">Uncharacterized protein</fullName>
    </submittedName>
</protein>
<proteinExistence type="predicted"/>
<accession>A0A157ZXV9</accession>
<dbReference type="EMBL" id="FCOI02000003">
    <property type="protein sequence ID" value="SAK50330.1"/>
    <property type="molecule type" value="Genomic_DNA"/>
</dbReference>
<gene>
    <name evidence="1" type="ORF">AWB76_01450</name>
</gene>
<organism evidence="1 2">
    <name type="scientific">Caballeronia temeraria</name>
    <dbReference type="NCBI Taxonomy" id="1777137"/>
    <lineage>
        <taxon>Bacteria</taxon>
        <taxon>Pseudomonadati</taxon>
        <taxon>Pseudomonadota</taxon>
        <taxon>Betaproteobacteria</taxon>
        <taxon>Burkholderiales</taxon>
        <taxon>Burkholderiaceae</taxon>
        <taxon>Caballeronia</taxon>
    </lineage>
</organism>
<dbReference type="AlphaFoldDB" id="A0A157ZXV9"/>
<evidence type="ECO:0000313" key="2">
    <source>
        <dbReference type="Proteomes" id="UP000054624"/>
    </source>
</evidence>